<evidence type="ECO:0000256" key="1">
    <source>
        <dbReference type="ARBA" id="ARBA00004123"/>
    </source>
</evidence>
<evidence type="ECO:0000256" key="12">
    <source>
        <dbReference type="SAM" id="MobiDB-lite"/>
    </source>
</evidence>
<dbReference type="GO" id="GO:0005737">
    <property type="term" value="C:cytoplasm"/>
    <property type="evidence" value="ECO:0007669"/>
    <property type="project" value="UniProtKB-SubCell"/>
</dbReference>
<keyword evidence="9" id="KW-0862">Zinc</keyword>
<comment type="similarity">
    <text evidence="4">Belongs to the RING-box family.</text>
</comment>
<evidence type="ECO:0000256" key="10">
    <source>
        <dbReference type="ARBA" id="ARBA00023242"/>
    </source>
</evidence>
<dbReference type="InterPro" id="IPR051031">
    <property type="entry name" value="RING-box_E3_Ubiquitin_Ligase"/>
</dbReference>
<dbReference type="OrthoDB" id="8962942at2759"/>
<dbReference type="GO" id="GO:0031463">
    <property type="term" value="C:Cul3-RING ubiquitin ligase complex"/>
    <property type="evidence" value="ECO:0007669"/>
    <property type="project" value="UniProtKB-ARBA"/>
</dbReference>
<comment type="pathway">
    <text evidence="3">Protein modification; protein ubiquitination.</text>
</comment>
<dbReference type="GO" id="GO:0008270">
    <property type="term" value="F:zinc ion binding"/>
    <property type="evidence" value="ECO:0007669"/>
    <property type="project" value="UniProtKB-KW"/>
</dbReference>
<organism evidence="14 16">
    <name type="scientific">Diaphorina citri</name>
    <name type="common">Asian citrus psyllid</name>
    <dbReference type="NCBI Taxonomy" id="121845"/>
    <lineage>
        <taxon>Eukaryota</taxon>
        <taxon>Metazoa</taxon>
        <taxon>Ecdysozoa</taxon>
        <taxon>Arthropoda</taxon>
        <taxon>Hexapoda</taxon>
        <taxon>Insecta</taxon>
        <taxon>Pterygota</taxon>
        <taxon>Neoptera</taxon>
        <taxon>Paraneoptera</taxon>
        <taxon>Hemiptera</taxon>
        <taxon>Sternorrhyncha</taxon>
        <taxon>Psylloidea</taxon>
        <taxon>Psyllidae</taxon>
        <taxon>Diaphorininae</taxon>
        <taxon>Diaphorina</taxon>
    </lineage>
</organism>
<dbReference type="PROSITE" id="PS50089">
    <property type="entry name" value="ZF_RING_2"/>
    <property type="match status" value="1"/>
</dbReference>
<evidence type="ECO:0000256" key="7">
    <source>
        <dbReference type="ARBA" id="ARBA00022771"/>
    </source>
</evidence>
<dbReference type="InterPro" id="IPR001841">
    <property type="entry name" value="Znf_RING"/>
</dbReference>
<evidence type="ECO:0000256" key="6">
    <source>
        <dbReference type="ARBA" id="ARBA00022723"/>
    </source>
</evidence>
<dbReference type="FunFam" id="3.30.40.10:FF:000273">
    <property type="entry name" value="E3 ubiquitin-protein ligase RBX1"/>
    <property type="match status" value="1"/>
</dbReference>
<evidence type="ECO:0000256" key="3">
    <source>
        <dbReference type="ARBA" id="ARBA00004906"/>
    </source>
</evidence>
<keyword evidence="6" id="KW-0479">Metal-binding</keyword>
<keyword evidence="10" id="KW-0539">Nucleus</keyword>
<keyword evidence="8" id="KW-0833">Ubl conjugation pathway</keyword>
<dbReference type="CDD" id="cd16485">
    <property type="entry name" value="mRING-H2-C3H2C2D_RBX1"/>
    <property type="match status" value="1"/>
</dbReference>
<comment type="subcellular location">
    <subcellularLocation>
        <location evidence="2">Cytoplasm</location>
    </subcellularLocation>
    <subcellularLocation>
        <location evidence="1">Nucleus</location>
    </subcellularLocation>
</comment>
<evidence type="ECO:0000256" key="5">
    <source>
        <dbReference type="ARBA" id="ARBA00022490"/>
    </source>
</evidence>
<accession>A0A1S3DUZ9</accession>
<dbReference type="KEGG" id="dci:103524844"/>
<dbReference type="Pfam" id="PF12678">
    <property type="entry name" value="zf-rbx1"/>
    <property type="match status" value="1"/>
</dbReference>
<name>A0A1S3DUZ9_DIACI</name>
<dbReference type="InterPro" id="IPR024766">
    <property type="entry name" value="Znf_RING_H2"/>
</dbReference>
<keyword evidence="7 11" id="KW-0863">Zinc-finger</keyword>
<reference evidence="15 16" key="1">
    <citation type="submission" date="2025-04" db="UniProtKB">
        <authorList>
            <consortium name="RefSeq"/>
        </authorList>
    </citation>
    <scope>IDENTIFICATION</scope>
</reference>
<sequence length="158" mass="18688">MAKKSEPFHKKPKTPSAQTFSRSTWPIMRKLQIQELINEELQKMKEDRELNRTYKKVLDLRSEYPDVPRFTVRKFNAVALWSWDMDMETCAICRNHLMDECILCQARDAQDEPPPNGCTVAWGTCNHAFHLHCIATWLNTREVCPLDNKVWEFKRYGI</sequence>
<gene>
    <name evidence="16" type="primary">LOC103524844</name>
    <name evidence="15" type="synonym">LOC103524839</name>
</gene>
<dbReference type="PANTHER" id="PTHR11210">
    <property type="entry name" value="RING BOX"/>
    <property type="match status" value="1"/>
</dbReference>
<dbReference type="InterPro" id="IPR013083">
    <property type="entry name" value="Znf_RING/FYVE/PHD"/>
</dbReference>
<dbReference type="GeneID" id="103524844"/>
<dbReference type="PaxDb" id="121845-A0A1S3DUZ9"/>
<dbReference type="Gene3D" id="3.30.40.10">
    <property type="entry name" value="Zinc/RING finger domain, C3HC4 (zinc finger)"/>
    <property type="match status" value="1"/>
</dbReference>
<dbReference type="STRING" id="121845.A0A1S3DUZ9"/>
<dbReference type="Proteomes" id="UP000079169">
    <property type="component" value="Unplaced"/>
</dbReference>
<evidence type="ECO:0000256" key="2">
    <source>
        <dbReference type="ARBA" id="ARBA00004496"/>
    </source>
</evidence>
<protein>
    <submittedName>
        <fullName evidence="15 16">RING-box protein pip1-like</fullName>
    </submittedName>
</protein>
<dbReference type="KEGG" id="dci:103524839"/>
<evidence type="ECO:0000256" key="9">
    <source>
        <dbReference type="ARBA" id="ARBA00022833"/>
    </source>
</evidence>
<dbReference type="RefSeq" id="XP_026675952.1">
    <property type="nucleotide sequence ID" value="XM_026820151.1"/>
</dbReference>
<keyword evidence="5" id="KW-0963">Cytoplasm</keyword>
<dbReference type="AlphaFoldDB" id="A0A1S3DUZ9"/>
<dbReference type="SUPFAM" id="SSF57850">
    <property type="entry name" value="RING/U-box"/>
    <property type="match status" value="1"/>
</dbReference>
<dbReference type="OMA" id="HECCIAS"/>
<evidence type="ECO:0000256" key="8">
    <source>
        <dbReference type="ARBA" id="ARBA00022786"/>
    </source>
</evidence>
<keyword evidence="14" id="KW-1185">Reference proteome</keyword>
<dbReference type="GO" id="GO:0005634">
    <property type="term" value="C:nucleus"/>
    <property type="evidence" value="ECO:0007669"/>
    <property type="project" value="UniProtKB-SubCell"/>
</dbReference>
<evidence type="ECO:0000313" key="14">
    <source>
        <dbReference type="Proteomes" id="UP000079169"/>
    </source>
</evidence>
<feature type="domain" description="RING-type" evidence="13">
    <location>
        <begin position="101"/>
        <end position="148"/>
    </location>
</feature>
<evidence type="ECO:0000313" key="15">
    <source>
        <dbReference type="RefSeq" id="XP_026675952.1"/>
    </source>
</evidence>
<proteinExistence type="inferred from homology"/>
<evidence type="ECO:0000259" key="13">
    <source>
        <dbReference type="PROSITE" id="PS50089"/>
    </source>
</evidence>
<evidence type="ECO:0000256" key="4">
    <source>
        <dbReference type="ARBA" id="ARBA00009273"/>
    </source>
</evidence>
<dbReference type="RefSeq" id="XP_026675953.1">
    <property type="nucleotide sequence ID" value="XM_026820152.1"/>
</dbReference>
<evidence type="ECO:0000313" key="16">
    <source>
        <dbReference type="RefSeq" id="XP_026675953.1"/>
    </source>
</evidence>
<feature type="region of interest" description="Disordered" evidence="12">
    <location>
        <begin position="1"/>
        <end position="21"/>
    </location>
</feature>
<evidence type="ECO:0000256" key="11">
    <source>
        <dbReference type="PROSITE-ProRule" id="PRU00175"/>
    </source>
</evidence>